<keyword evidence="1" id="KW-1133">Transmembrane helix</keyword>
<keyword evidence="1" id="KW-0472">Membrane</keyword>
<feature type="transmembrane region" description="Helical" evidence="1">
    <location>
        <begin position="505"/>
        <end position="525"/>
    </location>
</feature>
<accession>A0A0V0QW67</accession>
<evidence type="ECO:0000313" key="2">
    <source>
        <dbReference type="EMBL" id="KRX06466.1"/>
    </source>
</evidence>
<dbReference type="InParanoid" id="A0A0V0QW67"/>
<feature type="transmembrane region" description="Helical" evidence="1">
    <location>
        <begin position="458"/>
        <end position="479"/>
    </location>
</feature>
<sequence>MIDELVYDDMQIIPNYKSKNDVQLIKISTSQFILAVVYRNTEQNYIDTYLLEVSNSANNYINTLEVSNNKFTTLTTKKQKISQCKQESYVINNFLSFYRGQVVLVCQKLDLQKFEVHIVDISLNTENAVHKYKFEKEINEKTYFFDFQLVSNYQDKIVVLALQNEFAVIFSFNFQLELTCTQSYNYRTDFQRIQDLFNIVIWGDSVFLSYKTRYFYSLVEIDAENCEFTQEQKTQISYEYPHVALAIRTGPKVTVFNFVLKYYIPIFDYKDSAYIKYSTGNIFQYEECPDNCSGSCINESECLYCSNTSNNLFVCNECDENFYLQGNQCIECQVGECECDIYSNDMINLSCQTCDADTKTCLTCDTSKNRVLSSGECICDSFFEEQEVNGKLECVNTDSFFNEETLSGIANAAGTAVASGFLGSGMIFMNPGILLSFLDQLQMIEYIIYTQIQFPSLIYSYFEVFSMFNLEFSFIPGLVPINKNYMPAPLGFEKNDMDSFIFRNIAQYFVFSVALLASYFIGYFINKVISKQIELGALFYFIRFTIFLDYGEIGDQTYKYAAMGVILMATAFN</sequence>
<comment type="caution">
    <text evidence="2">The sequence shown here is derived from an EMBL/GenBank/DDBJ whole genome shotgun (WGS) entry which is preliminary data.</text>
</comment>
<evidence type="ECO:0000256" key="1">
    <source>
        <dbReference type="SAM" id="Phobius"/>
    </source>
</evidence>
<reference evidence="2 3" key="1">
    <citation type="journal article" date="2015" name="Sci. Rep.">
        <title>Genome of the facultative scuticociliatosis pathogen Pseudocohnilembus persalinus provides insight into its virulence through horizontal gene transfer.</title>
        <authorList>
            <person name="Xiong J."/>
            <person name="Wang G."/>
            <person name="Cheng J."/>
            <person name="Tian M."/>
            <person name="Pan X."/>
            <person name="Warren A."/>
            <person name="Jiang C."/>
            <person name="Yuan D."/>
            <person name="Miao W."/>
        </authorList>
    </citation>
    <scope>NUCLEOTIDE SEQUENCE [LARGE SCALE GENOMIC DNA]</scope>
    <source>
        <strain evidence="2">36N120E</strain>
    </source>
</reference>
<evidence type="ECO:0000313" key="3">
    <source>
        <dbReference type="Proteomes" id="UP000054937"/>
    </source>
</evidence>
<gene>
    <name evidence="2" type="ORF">PPERSA_05079</name>
</gene>
<dbReference type="OrthoDB" id="327742at2759"/>
<protein>
    <submittedName>
        <fullName evidence="2">Insulin-like growth factor binding protein, N-terminal</fullName>
    </submittedName>
</protein>
<dbReference type="Proteomes" id="UP000054937">
    <property type="component" value="Unassembled WGS sequence"/>
</dbReference>
<dbReference type="OMA" id="GECECDI"/>
<keyword evidence="1" id="KW-0812">Transmembrane</keyword>
<dbReference type="AlphaFoldDB" id="A0A0V0QW67"/>
<keyword evidence="3" id="KW-1185">Reference proteome</keyword>
<proteinExistence type="predicted"/>
<dbReference type="InterPro" id="IPR009030">
    <property type="entry name" value="Growth_fac_rcpt_cys_sf"/>
</dbReference>
<feature type="transmembrane region" description="Helical" evidence="1">
    <location>
        <begin position="416"/>
        <end position="438"/>
    </location>
</feature>
<name>A0A0V0QW67_PSEPJ</name>
<dbReference type="EMBL" id="LDAU01000096">
    <property type="protein sequence ID" value="KRX06466.1"/>
    <property type="molecule type" value="Genomic_DNA"/>
</dbReference>
<organism evidence="2 3">
    <name type="scientific">Pseudocohnilembus persalinus</name>
    <name type="common">Ciliate</name>
    <dbReference type="NCBI Taxonomy" id="266149"/>
    <lineage>
        <taxon>Eukaryota</taxon>
        <taxon>Sar</taxon>
        <taxon>Alveolata</taxon>
        <taxon>Ciliophora</taxon>
        <taxon>Intramacronucleata</taxon>
        <taxon>Oligohymenophorea</taxon>
        <taxon>Scuticociliatia</taxon>
        <taxon>Philasterida</taxon>
        <taxon>Pseudocohnilembidae</taxon>
        <taxon>Pseudocohnilembus</taxon>
    </lineage>
</organism>
<dbReference type="SUPFAM" id="SSF57184">
    <property type="entry name" value="Growth factor receptor domain"/>
    <property type="match status" value="1"/>
</dbReference>